<dbReference type="Proteomes" id="UP000601171">
    <property type="component" value="Unassembled WGS sequence"/>
</dbReference>
<reference evidence="2" key="1">
    <citation type="submission" date="2020-08" db="EMBL/GenBank/DDBJ databases">
        <title>Genome public.</title>
        <authorList>
            <person name="Liu C."/>
            <person name="Sun Q."/>
        </authorList>
    </citation>
    <scope>NUCLEOTIDE SEQUENCE</scope>
    <source>
        <strain evidence="2">BX21</strain>
    </source>
</reference>
<organism evidence="2 3">
    <name type="scientific">Paratissierella segnis</name>
    <dbReference type="NCBI Taxonomy" id="2763679"/>
    <lineage>
        <taxon>Bacteria</taxon>
        <taxon>Bacillati</taxon>
        <taxon>Bacillota</taxon>
        <taxon>Tissierellia</taxon>
        <taxon>Tissierellales</taxon>
        <taxon>Tissierellaceae</taxon>
        <taxon>Paratissierella</taxon>
    </lineage>
</organism>
<dbReference type="PROSITE" id="PS50943">
    <property type="entry name" value="HTH_CROC1"/>
    <property type="match status" value="1"/>
</dbReference>
<dbReference type="EMBL" id="JACRTG010000020">
    <property type="protein sequence ID" value="MBC8588420.1"/>
    <property type="molecule type" value="Genomic_DNA"/>
</dbReference>
<evidence type="ECO:0000259" key="1">
    <source>
        <dbReference type="PROSITE" id="PS50943"/>
    </source>
</evidence>
<accession>A0A926IKL7</accession>
<gene>
    <name evidence="2" type="ORF">H8707_09220</name>
</gene>
<dbReference type="RefSeq" id="WP_262429876.1">
    <property type="nucleotide sequence ID" value="NZ_JACRTG010000020.1"/>
</dbReference>
<comment type="caution">
    <text evidence="2">The sequence shown here is derived from an EMBL/GenBank/DDBJ whole genome shotgun (WGS) entry which is preliminary data.</text>
</comment>
<evidence type="ECO:0000313" key="2">
    <source>
        <dbReference type="EMBL" id="MBC8588420.1"/>
    </source>
</evidence>
<dbReference type="Pfam" id="PF01381">
    <property type="entry name" value="HTH_3"/>
    <property type="match status" value="1"/>
</dbReference>
<keyword evidence="3" id="KW-1185">Reference proteome</keyword>
<protein>
    <submittedName>
        <fullName evidence="2">Helix-turn-helix transcriptional regulator</fullName>
    </submittedName>
</protein>
<sequence>MLRGSQLKRMRILKNMTQQEIADHLGVKVNYISMLENEHRDIPKDKYDKWLKYLNSDEAKKIRDKRLEKKANK</sequence>
<dbReference type="GO" id="GO:0003677">
    <property type="term" value="F:DNA binding"/>
    <property type="evidence" value="ECO:0007669"/>
    <property type="project" value="InterPro"/>
</dbReference>
<dbReference type="AlphaFoldDB" id="A0A926IKL7"/>
<dbReference type="InterPro" id="IPR010982">
    <property type="entry name" value="Lambda_DNA-bd_dom_sf"/>
</dbReference>
<dbReference type="CDD" id="cd00093">
    <property type="entry name" value="HTH_XRE"/>
    <property type="match status" value="1"/>
</dbReference>
<dbReference type="Gene3D" id="1.10.260.40">
    <property type="entry name" value="lambda repressor-like DNA-binding domains"/>
    <property type="match status" value="1"/>
</dbReference>
<dbReference type="InterPro" id="IPR001387">
    <property type="entry name" value="Cro/C1-type_HTH"/>
</dbReference>
<feature type="domain" description="HTH cro/C1-type" evidence="1">
    <location>
        <begin position="7"/>
        <end position="61"/>
    </location>
</feature>
<evidence type="ECO:0000313" key="3">
    <source>
        <dbReference type="Proteomes" id="UP000601171"/>
    </source>
</evidence>
<dbReference type="SMART" id="SM00530">
    <property type="entry name" value="HTH_XRE"/>
    <property type="match status" value="1"/>
</dbReference>
<name>A0A926IKL7_9FIRM</name>
<dbReference type="SUPFAM" id="SSF47413">
    <property type="entry name" value="lambda repressor-like DNA-binding domains"/>
    <property type="match status" value="1"/>
</dbReference>
<proteinExistence type="predicted"/>